<accession>A0A318JU81</accession>
<keyword evidence="2" id="KW-1185">Reference proteome</keyword>
<protein>
    <recommendedName>
        <fullName evidence="3">CopG family transcriptional regulator</fullName>
    </recommendedName>
</protein>
<evidence type="ECO:0000313" key="1">
    <source>
        <dbReference type="EMBL" id="PXX59212.1"/>
    </source>
</evidence>
<name>A0A318JU81_9NOCA</name>
<dbReference type="RefSeq" id="WP_211336426.1">
    <property type="nucleotide sequence ID" value="NZ_QJKF01000012.1"/>
</dbReference>
<gene>
    <name evidence="1" type="ORF">DFR70_112129</name>
</gene>
<comment type="caution">
    <text evidence="1">The sequence shown here is derived from an EMBL/GenBank/DDBJ whole genome shotgun (WGS) entry which is preliminary data.</text>
</comment>
<organism evidence="1 2">
    <name type="scientific">Nocardia tenerifensis</name>
    <dbReference type="NCBI Taxonomy" id="228006"/>
    <lineage>
        <taxon>Bacteria</taxon>
        <taxon>Bacillati</taxon>
        <taxon>Actinomycetota</taxon>
        <taxon>Actinomycetes</taxon>
        <taxon>Mycobacteriales</taxon>
        <taxon>Nocardiaceae</taxon>
        <taxon>Nocardia</taxon>
    </lineage>
</organism>
<reference evidence="1 2" key="1">
    <citation type="submission" date="2018-05" db="EMBL/GenBank/DDBJ databases">
        <title>Genomic Encyclopedia of Type Strains, Phase IV (KMG-IV): sequencing the most valuable type-strain genomes for metagenomic binning, comparative biology and taxonomic classification.</title>
        <authorList>
            <person name="Goeker M."/>
        </authorList>
    </citation>
    <scope>NUCLEOTIDE SEQUENCE [LARGE SCALE GENOMIC DNA]</scope>
    <source>
        <strain evidence="1 2">DSM 44704</strain>
    </source>
</reference>
<evidence type="ECO:0000313" key="2">
    <source>
        <dbReference type="Proteomes" id="UP000247569"/>
    </source>
</evidence>
<evidence type="ECO:0008006" key="3">
    <source>
        <dbReference type="Google" id="ProtNLM"/>
    </source>
</evidence>
<dbReference type="AlphaFoldDB" id="A0A318JU81"/>
<sequence>MSTSRVVTTTLRLSQSASRRLAARAAREGTTSTALLDRLIREGVDQLDHPGIVFRGPMNDRRAALVAGPDVWEVVARLQELDGPVERRIEVLSAKSSLHAGKIKIAIAYARDHGGEIIERIGRNREAAEAIRRPPPVRAPVTERDHLTLIVPLRE</sequence>
<dbReference type="Proteomes" id="UP000247569">
    <property type="component" value="Unassembled WGS sequence"/>
</dbReference>
<proteinExistence type="predicted"/>
<dbReference type="EMBL" id="QJKF01000012">
    <property type="protein sequence ID" value="PXX59212.1"/>
    <property type="molecule type" value="Genomic_DNA"/>
</dbReference>